<dbReference type="InterPro" id="IPR029028">
    <property type="entry name" value="Alpha/beta_knot_MTases"/>
</dbReference>
<keyword evidence="2 5" id="KW-0808">Transferase</keyword>
<dbReference type="SUPFAM" id="SSF75217">
    <property type="entry name" value="alpha/beta knot"/>
    <property type="match status" value="1"/>
</dbReference>
<dbReference type="InterPro" id="IPR029026">
    <property type="entry name" value="tRNA_m1G_MTases_N"/>
</dbReference>
<comment type="function">
    <text evidence="5">Specifically methylates the pseudouridine at position 1915 (m3Psi1915) in 23S rRNA.</text>
</comment>
<dbReference type="EMBL" id="DS999411">
    <property type="protein sequence ID" value="EED35495.1"/>
    <property type="molecule type" value="Genomic_DNA"/>
</dbReference>
<comment type="similarity">
    <text evidence="4 5">Belongs to the RNA methyltransferase RlmH family.</text>
</comment>
<protein>
    <recommendedName>
        <fullName evidence="5">Ribosomal RNA large subunit methyltransferase H</fullName>
        <ecNumber evidence="5">2.1.1.177</ecNumber>
    </recommendedName>
    <alternativeName>
        <fullName evidence="5">23S rRNA (pseudouridine1915-N3)-methyltransferase</fullName>
    </alternativeName>
    <alternativeName>
        <fullName evidence="5">23S rRNA m3Psi1915 methyltransferase</fullName>
    </alternativeName>
    <alternativeName>
        <fullName evidence="5">rRNA (pseudouridine-N3-)-methyltransferase RlmH</fullName>
    </alternativeName>
</protein>
<dbReference type="PANTHER" id="PTHR33603">
    <property type="entry name" value="METHYLTRANSFERASE"/>
    <property type="match status" value="1"/>
</dbReference>
<keyword evidence="1 5" id="KW-0489">Methyltransferase</keyword>
<dbReference type="HAMAP" id="MF_00658">
    <property type="entry name" value="23SrRNA_methyltr_H"/>
    <property type="match status" value="1"/>
</dbReference>
<evidence type="ECO:0000256" key="3">
    <source>
        <dbReference type="ARBA" id="ARBA00022691"/>
    </source>
</evidence>
<gene>
    <name evidence="5" type="primary">rlmH</name>
    <name evidence="6" type="ORF">NOR51B_1441</name>
</gene>
<feature type="binding site" evidence="5">
    <location>
        <begin position="122"/>
        <end position="127"/>
    </location>
    <ligand>
        <name>S-adenosyl-L-methionine</name>
        <dbReference type="ChEBI" id="CHEBI:59789"/>
    </ligand>
</feature>
<comment type="subcellular location">
    <subcellularLocation>
        <location evidence="5">Cytoplasm</location>
    </subcellularLocation>
</comment>
<dbReference type="EC" id="2.1.1.177" evidence="5"/>
<comment type="subunit">
    <text evidence="5">Homodimer.</text>
</comment>
<dbReference type="AlphaFoldDB" id="B8KSM2"/>
<evidence type="ECO:0000256" key="4">
    <source>
        <dbReference type="ARBA" id="ARBA00038303"/>
    </source>
</evidence>
<dbReference type="PANTHER" id="PTHR33603:SF1">
    <property type="entry name" value="RIBOSOMAL RNA LARGE SUBUNIT METHYLTRANSFERASE H"/>
    <property type="match status" value="1"/>
</dbReference>
<dbReference type="Gene3D" id="3.40.1280.10">
    <property type="match status" value="1"/>
</dbReference>
<name>B8KSM2_9GAMM</name>
<dbReference type="eggNOG" id="COG1576">
    <property type="taxonomic scope" value="Bacteria"/>
</dbReference>
<evidence type="ECO:0000256" key="1">
    <source>
        <dbReference type="ARBA" id="ARBA00022603"/>
    </source>
</evidence>
<keyword evidence="7" id="KW-1185">Reference proteome</keyword>
<dbReference type="GO" id="GO:0005737">
    <property type="term" value="C:cytoplasm"/>
    <property type="evidence" value="ECO:0007669"/>
    <property type="project" value="UniProtKB-SubCell"/>
</dbReference>
<accession>B8KSM2</accession>
<evidence type="ECO:0000256" key="5">
    <source>
        <dbReference type="HAMAP-Rule" id="MF_00658"/>
    </source>
</evidence>
<dbReference type="OrthoDB" id="9806643at2"/>
<dbReference type="STRING" id="565045.NOR51B_1441"/>
<reference evidence="7" key="1">
    <citation type="journal article" date="2013" name="BMC Microbiol.">
        <title>Taxonomy and evolution of bacteriochlorophyll a-containing members of the OM60/NOR5 clade of marine gammaproteobacteria: description of Luminiphilus syltensis gen. nov., sp. nov., reclassification of Haliea rubra as Pseudohaliea rubra gen. nov., comb. nov., and emendation of Chromatocurvus halotolerans.</title>
        <authorList>
            <person name="Spring S."/>
            <person name="Riedel T."/>
            <person name="Sproer C."/>
            <person name="Yan S."/>
            <person name="Harder J."/>
            <person name="Fuchs B.M."/>
        </authorList>
    </citation>
    <scope>NUCLEOTIDE SEQUENCE [LARGE SCALE GENOMIC DNA]</scope>
    <source>
        <strain evidence="7">NOR51-B</strain>
    </source>
</reference>
<dbReference type="GO" id="GO:0070038">
    <property type="term" value="F:rRNA (pseudouridine-N3-)-methyltransferase activity"/>
    <property type="evidence" value="ECO:0007669"/>
    <property type="project" value="UniProtKB-UniRule"/>
</dbReference>
<feature type="binding site" evidence="5">
    <location>
        <position position="103"/>
    </location>
    <ligand>
        <name>S-adenosyl-L-methionine</name>
        <dbReference type="ChEBI" id="CHEBI:59789"/>
    </ligand>
</feature>
<dbReference type="CDD" id="cd18081">
    <property type="entry name" value="RlmH-like"/>
    <property type="match status" value="1"/>
</dbReference>
<dbReference type="NCBIfam" id="NF000986">
    <property type="entry name" value="PRK00103.1-4"/>
    <property type="match status" value="1"/>
</dbReference>
<dbReference type="HOGENOM" id="CLU_100552_1_0_6"/>
<keyword evidence="3 5" id="KW-0949">S-adenosyl-L-methionine</keyword>
<evidence type="ECO:0000313" key="7">
    <source>
        <dbReference type="Proteomes" id="UP000004699"/>
    </source>
</evidence>
<dbReference type="PIRSF" id="PIRSF004505">
    <property type="entry name" value="MT_bac"/>
    <property type="match status" value="1"/>
</dbReference>
<sequence>MAIRVLAVGAKMPRWVDTGVDEYQKRLPRDFKVSWHSIPPAKRQGDAPQRLMAAEADAIRRQIKPREHLVVLDVGGTLVSTEAIAAQIARWQLNGESAAIVIGGPDGIDPELGQSATAQWSLGRITLPHPLVRVILAEQLYRAWSINAQHPYHRA</sequence>
<keyword evidence="5" id="KW-0698">rRNA processing</keyword>
<feature type="binding site" evidence="5">
    <location>
        <position position="72"/>
    </location>
    <ligand>
        <name>S-adenosyl-L-methionine</name>
        <dbReference type="ChEBI" id="CHEBI:59789"/>
    </ligand>
</feature>
<evidence type="ECO:0000313" key="6">
    <source>
        <dbReference type="EMBL" id="EED35495.1"/>
    </source>
</evidence>
<evidence type="ECO:0000256" key="2">
    <source>
        <dbReference type="ARBA" id="ARBA00022679"/>
    </source>
</evidence>
<dbReference type="NCBIfam" id="TIGR00246">
    <property type="entry name" value="tRNA_RlmH_YbeA"/>
    <property type="match status" value="1"/>
</dbReference>
<proteinExistence type="inferred from homology"/>
<dbReference type="Proteomes" id="UP000004699">
    <property type="component" value="Unassembled WGS sequence"/>
</dbReference>
<keyword evidence="5" id="KW-0963">Cytoplasm</keyword>
<dbReference type="InterPro" id="IPR003742">
    <property type="entry name" value="RlmH-like"/>
</dbReference>
<dbReference type="Pfam" id="PF02590">
    <property type="entry name" value="SPOUT_MTase"/>
    <property type="match status" value="1"/>
</dbReference>
<comment type="catalytic activity">
    <reaction evidence="5">
        <text>pseudouridine(1915) in 23S rRNA + S-adenosyl-L-methionine = N(3)-methylpseudouridine(1915) in 23S rRNA + S-adenosyl-L-homocysteine + H(+)</text>
        <dbReference type="Rhea" id="RHEA:42752"/>
        <dbReference type="Rhea" id="RHEA-COMP:10221"/>
        <dbReference type="Rhea" id="RHEA-COMP:10222"/>
        <dbReference type="ChEBI" id="CHEBI:15378"/>
        <dbReference type="ChEBI" id="CHEBI:57856"/>
        <dbReference type="ChEBI" id="CHEBI:59789"/>
        <dbReference type="ChEBI" id="CHEBI:65314"/>
        <dbReference type="ChEBI" id="CHEBI:74486"/>
        <dbReference type="EC" id="2.1.1.177"/>
    </reaction>
</comment>
<organism evidence="6 7">
    <name type="scientific">Luminiphilus syltensis NOR5-1B</name>
    <dbReference type="NCBI Taxonomy" id="565045"/>
    <lineage>
        <taxon>Bacteria</taxon>
        <taxon>Pseudomonadati</taxon>
        <taxon>Pseudomonadota</taxon>
        <taxon>Gammaproteobacteria</taxon>
        <taxon>Cellvibrionales</taxon>
        <taxon>Halieaceae</taxon>
        <taxon>Luminiphilus</taxon>
    </lineage>
</organism>